<dbReference type="OrthoDB" id="10019724at2"/>
<organism evidence="2 3">
    <name type="scientific">Enterovibrio nigricans DSM 22720</name>
    <dbReference type="NCBI Taxonomy" id="1121868"/>
    <lineage>
        <taxon>Bacteria</taxon>
        <taxon>Pseudomonadati</taxon>
        <taxon>Pseudomonadota</taxon>
        <taxon>Gammaproteobacteria</taxon>
        <taxon>Vibrionales</taxon>
        <taxon>Vibrionaceae</taxon>
        <taxon>Enterovibrio</taxon>
    </lineage>
</organism>
<evidence type="ECO:0008006" key="4">
    <source>
        <dbReference type="Google" id="ProtNLM"/>
    </source>
</evidence>
<proteinExistence type="predicted"/>
<evidence type="ECO:0000313" key="3">
    <source>
        <dbReference type="Proteomes" id="UP000190162"/>
    </source>
</evidence>
<keyword evidence="3" id="KW-1185">Reference proteome</keyword>
<dbReference type="InterPro" id="IPR009003">
    <property type="entry name" value="Peptidase_S1_PA"/>
</dbReference>
<sequence length="525" mass="59524">MNIKKKTYIFLLGGLVGFCAYANNYPGSHLSLYDDGQGLNGRFSEVSRNIIYEWPDANIDFEHPPYFYYREDNISNYNNKFKATLFMENTDTHKQFTGFFIRTKRDDGKLCVISTGHTISDSYHDLSNTSATFDIGLHYKRVYDDHEIKFRLFHSPSVNFDVVRSINNQNGTDISLMLMPFSGFPVGTYNYTELGYKFLEDSVEISMDGLITHHHANGWPQNQTLYSDSVNIEPINHEFDISHGAGGISNGSSGGALVQHDNLAIGVLTSGTTTEDIYVSLTPLKDEILKNCLSSEEDKTASYENPKRSIFIASQLPFEQVKNNNGLSPKGSVLNVSDTLNSAFNVLYRSGEDSGFLSGLANEGDMKVIISNHLSSSLYIGQTVYIYEAHFSNYTYNMYKTALKHNEDDKRIPISEKILMEINEDKLYAFSDKVELYDIKSYSSITNTGRGIVITEKEYPDTYNPTKQSDFNYELSYDDSSSPSFNKLPWVYRGFENSNNTVNTIVIPPLLFNSFKYPYLFSSIY</sequence>
<feature type="signal peptide" evidence="1">
    <location>
        <begin position="1"/>
        <end position="22"/>
    </location>
</feature>
<name>A0A1T4W9G7_9GAMM</name>
<keyword evidence="1" id="KW-0732">Signal</keyword>
<dbReference type="Proteomes" id="UP000190162">
    <property type="component" value="Unassembled WGS sequence"/>
</dbReference>
<gene>
    <name evidence="2" type="ORF">SAMN02745132_04814</name>
</gene>
<dbReference type="SUPFAM" id="SSF50494">
    <property type="entry name" value="Trypsin-like serine proteases"/>
    <property type="match status" value="1"/>
</dbReference>
<feature type="chain" id="PRO_5012910893" description="Trypsin-like peptidase domain-containing protein" evidence="1">
    <location>
        <begin position="23"/>
        <end position="525"/>
    </location>
</feature>
<dbReference type="AlphaFoldDB" id="A0A1T4W9G7"/>
<evidence type="ECO:0000256" key="1">
    <source>
        <dbReference type="SAM" id="SignalP"/>
    </source>
</evidence>
<accession>A0A1T4W9G7</accession>
<dbReference type="RefSeq" id="WP_078754777.1">
    <property type="nucleotide sequence ID" value="NZ_FUXU01000177.1"/>
</dbReference>
<dbReference type="Gene3D" id="2.40.10.10">
    <property type="entry name" value="Trypsin-like serine proteases"/>
    <property type="match status" value="2"/>
</dbReference>
<evidence type="ECO:0000313" key="2">
    <source>
        <dbReference type="EMBL" id="SKA73351.1"/>
    </source>
</evidence>
<reference evidence="3" key="1">
    <citation type="submission" date="2017-02" db="EMBL/GenBank/DDBJ databases">
        <authorList>
            <person name="Varghese N."/>
            <person name="Submissions S."/>
        </authorList>
    </citation>
    <scope>NUCLEOTIDE SEQUENCE [LARGE SCALE GENOMIC DNA]</scope>
    <source>
        <strain evidence="3">DSM 22720</strain>
    </source>
</reference>
<protein>
    <recommendedName>
        <fullName evidence="4">Trypsin-like peptidase domain-containing protein</fullName>
    </recommendedName>
</protein>
<dbReference type="EMBL" id="FUXU01000177">
    <property type="protein sequence ID" value="SKA73351.1"/>
    <property type="molecule type" value="Genomic_DNA"/>
</dbReference>
<dbReference type="InterPro" id="IPR043504">
    <property type="entry name" value="Peptidase_S1_PA_chymotrypsin"/>
</dbReference>